<dbReference type="Gene3D" id="3.30.379.10">
    <property type="entry name" value="Chitobiase/beta-hexosaminidase domain 2-like"/>
    <property type="match status" value="1"/>
</dbReference>
<evidence type="ECO:0000256" key="2">
    <source>
        <dbReference type="SAM" id="MobiDB-lite"/>
    </source>
</evidence>
<keyword evidence="7" id="KW-1185">Reference proteome</keyword>
<feature type="domain" description="Alpha-N-acetylglucosaminidase tim-barrel" evidence="3">
    <location>
        <begin position="113"/>
        <end position="434"/>
    </location>
</feature>
<sequence length="710" mass="77914">MDRHDDSTPLTTLEDGPGTGPARGAVDRLAGRFAGAVALRLAEAADGADTFTLSTERDRVLIAGSSQVALVSGFNWYLQHCAHGHVSRTGDHIPDQAPRPAAPTTRTSPYQDRYAYNFTVNGYTSPYWTWPEWERELDLIAASGVTMALVTTGLEQVWLDTFVRFGYEREELRRWLSSLSLQPWQWMGNISGVGPAPTRHQLDRRVELGRRILSRMRELGITPVLPGYAGLVPDCFAERNPSAHVVPQGMWGPFDRPGWLATDTELYGSVAAAYYRAQRELFGTEPCQAVDLLHEGGAPGDTDIAAASAGVRDALRAAFGDDHRWVIQAWGENPRPETLAAADRSHLLVLDLGTEHKEKWKEGEAFSGADWALGTLANVGDRNGLFGDVGDLLRRVPAARQDPAAGNLTGLALMLEGVQNQSLIQTALSDLVWESEPVDADDWIAGYVTARYGEAEPHALRAWRLLLASAYGSWEDWPSGADSLFNANPSLTATQASPFAPKSLTYDPAEVRRALEELCAAAPRLGGVETFRYDLVDTARQVLVNRARVLLPQLERAFTAEESDTFATLAAAFLDTLRLTDSVLATHEAFRLEPWLRQAERWGTTADERAALRADAARLVTVWGDRPSPDWVENYANRDWSGLLKTLYLPRWQTYLDALTEALRTGEAAPDSDWYAMSAAWAANPPAGGAAAEGDPIEAARRVVAEASRW</sequence>
<organism evidence="6 7">
    <name type="scientific">Streptomyces pathocidini</name>
    <dbReference type="NCBI Taxonomy" id="1650571"/>
    <lineage>
        <taxon>Bacteria</taxon>
        <taxon>Bacillati</taxon>
        <taxon>Actinomycetota</taxon>
        <taxon>Actinomycetes</taxon>
        <taxon>Kitasatosporales</taxon>
        <taxon>Streptomycetaceae</taxon>
        <taxon>Streptomyces</taxon>
    </lineage>
</organism>
<evidence type="ECO:0000313" key="7">
    <source>
        <dbReference type="Proteomes" id="UP001611548"/>
    </source>
</evidence>
<keyword evidence="1" id="KW-0378">Hydrolase</keyword>
<evidence type="ECO:0000259" key="4">
    <source>
        <dbReference type="Pfam" id="PF12971"/>
    </source>
</evidence>
<dbReference type="PANTHER" id="PTHR12872">
    <property type="entry name" value="ALPHA-N-ACETYLGLUCOSAMINIDASE"/>
    <property type="match status" value="1"/>
</dbReference>
<dbReference type="InterPro" id="IPR029018">
    <property type="entry name" value="Hex-like_dom2"/>
</dbReference>
<dbReference type="InterPro" id="IPR024733">
    <property type="entry name" value="NAGLU_tim-barrel"/>
</dbReference>
<evidence type="ECO:0000259" key="3">
    <source>
        <dbReference type="Pfam" id="PF05089"/>
    </source>
</evidence>
<feature type="compositionally biased region" description="Low complexity" evidence="2">
    <location>
        <begin position="98"/>
        <end position="107"/>
    </location>
</feature>
<dbReference type="EMBL" id="JBIRWE010000001">
    <property type="protein sequence ID" value="MFI1963358.1"/>
    <property type="molecule type" value="Genomic_DNA"/>
</dbReference>
<evidence type="ECO:0000256" key="1">
    <source>
        <dbReference type="ARBA" id="ARBA00022801"/>
    </source>
</evidence>
<gene>
    <name evidence="6" type="ORF">ACH429_04325</name>
</gene>
<name>A0ABW7URE2_9ACTN</name>
<dbReference type="RefSeq" id="WP_055472558.1">
    <property type="nucleotide sequence ID" value="NZ_JBIRWE010000001.1"/>
</dbReference>
<dbReference type="Gene3D" id="1.20.120.670">
    <property type="entry name" value="N-acetyl-b-d-glucoasminidase"/>
    <property type="match status" value="1"/>
</dbReference>
<dbReference type="Gene3D" id="3.20.20.80">
    <property type="entry name" value="Glycosidases"/>
    <property type="match status" value="1"/>
</dbReference>
<dbReference type="InterPro" id="IPR024240">
    <property type="entry name" value="NAGLU_N"/>
</dbReference>
<dbReference type="InterPro" id="IPR007781">
    <property type="entry name" value="NAGLU"/>
</dbReference>
<feature type="domain" description="Alpha-N-acetylglucosaminidase C-terminal" evidence="5">
    <location>
        <begin position="443"/>
        <end position="704"/>
    </location>
</feature>
<feature type="region of interest" description="Disordered" evidence="2">
    <location>
        <begin position="1"/>
        <end position="23"/>
    </location>
</feature>
<evidence type="ECO:0000313" key="6">
    <source>
        <dbReference type="EMBL" id="MFI1963358.1"/>
    </source>
</evidence>
<dbReference type="Pfam" id="PF12972">
    <property type="entry name" value="NAGLU_C"/>
    <property type="match status" value="1"/>
</dbReference>
<dbReference type="Proteomes" id="UP001611548">
    <property type="component" value="Unassembled WGS sequence"/>
</dbReference>
<reference evidence="6 7" key="1">
    <citation type="submission" date="2024-10" db="EMBL/GenBank/DDBJ databases">
        <title>The Natural Products Discovery Center: Release of the First 8490 Sequenced Strains for Exploring Actinobacteria Biosynthetic Diversity.</title>
        <authorList>
            <person name="Kalkreuter E."/>
            <person name="Kautsar S.A."/>
            <person name="Yang D."/>
            <person name="Bader C.D."/>
            <person name="Teijaro C.N."/>
            <person name="Fluegel L."/>
            <person name="Davis C.M."/>
            <person name="Simpson J.R."/>
            <person name="Lauterbach L."/>
            <person name="Steele A.D."/>
            <person name="Gui C."/>
            <person name="Meng S."/>
            <person name="Li G."/>
            <person name="Viehrig K."/>
            <person name="Ye F."/>
            <person name="Su P."/>
            <person name="Kiefer A.F."/>
            <person name="Nichols A."/>
            <person name="Cepeda A.J."/>
            <person name="Yan W."/>
            <person name="Fan B."/>
            <person name="Jiang Y."/>
            <person name="Adhikari A."/>
            <person name="Zheng C.-J."/>
            <person name="Schuster L."/>
            <person name="Cowan T.M."/>
            <person name="Smanski M.J."/>
            <person name="Chevrette M.G."/>
            <person name="De Carvalho L.P.S."/>
            <person name="Shen B."/>
        </authorList>
    </citation>
    <scope>NUCLEOTIDE SEQUENCE [LARGE SCALE GENOMIC DNA]</scope>
    <source>
        <strain evidence="6 7">NPDC020327</strain>
    </source>
</reference>
<protein>
    <submittedName>
        <fullName evidence="6">Alpha-N-acetylglucosaminidase TIM-barrel domain-containing protein</fullName>
    </submittedName>
</protein>
<feature type="domain" description="Alpha-N-acetylglucosaminidase N-terminal" evidence="4">
    <location>
        <begin position="21"/>
        <end position="93"/>
    </location>
</feature>
<evidence type="ECO:0000259" key="5">
    <source>
        <dbReference type="Pfam" id="PF12972"/>
    </source>
</evidence>
<feature type="region of interest" description="Disordered" evidence="2">
    <location>
        <begin position="89"/>
        <end position="108"/>
    </location>
</feature>
<dbReference type="InterPro" id="IPR024732">
    <property type="entry name" value="NAGLU_C"/>
</dbReference>
<dbReference type="PANTHER" id="PTHR12872:SF1">
    <property type="entry name" value="ALPHA-N-ACETYLGLUCOSAMINIDASE"/>
    <property type="match status" value="1"/>
</dbReference>
<comment type="caution">
    <text evidence="6">The sequence shown here is derived from an EMBL/GenBank/DDBJ whole genome shotgun (WGS) entry which is preliminary data.</text>
</comment>
<accession>A0ABW7URE2</accession>
<dbReference type="Pfam" id="PF12971">
    <property type="entry name" value="NAGLU_N"/>
    <property type="match status" value="1"/>
</dbReference>
<dbReference type="Pfam" id="PF05089">
    <property type="entry name" value="NAGLU"/>
    <property type="match status" value="1"/>
</dbReference>
<proteinExistence type="predicted"/>